<feature type="transmembrane region" description="Helical" evidence="1">
    <location>
        <begin position="6"/>
        <end position="24"/>
    </location>
</feature>
<accession>A0A4Z0M9S3</accession>
<organism evidence="2 3">
    <name type="scientific">Mangrovimicrobium sediminis</name>
    <dbReference type="NCBI Taxonomy" id="2562682"/>
    <lineage>
        <taxon>Bacteria</taxon>
        <taxon>Pseudomonadati</taxon>
        <taxon>Pseudomonadota</taxon>
        <taxon>Gammaproteobacteria</taxon>
        <taxon>Cellvibrionales</taxon>
        <taxon>Halieaceae</taxon>
        <taxon>Mangrovimicrobium</taxon>
    </lineage>
</organism>
<name>A0A4Z0M9S3_9GAMM</name>
<proteinExistence type="predicted"/>
<dbReference type="AlphaFoldDB" id="A0A4Z0M9S3"/>
<sequence length="106" mass="11952">MDPFEIIKIFALIFMIPFFGVVMLSKISELALRILSGITFGEYRELHEYLVERKYKLSNSKAEQAAGRLYDFSGDLLTKLIGTLPRGIGVVSALTLLWVLVEIAKN</sequence>
<gene>
    <name evidence="2" type="ORF">E4634_01430</name>
</gene>
<dbReference type="EMBL" id="SRLE01000001">
    <property type="protein sequence ID" value="TGD76234.1"/>
    <property type="molecule type" value="Genomic_DNA"/>
</dbReference>
<evidence type="ECO:0000313" key="2">
    <source>
        <dbReference type="EMBL" id="TGD76234.1"/>
    </source>
</evidence>
<dbReference type="RefSeq" id="WP_135440811.1">
    <property type="nucleotide sequence ID" value="NZ_SRLE01000001.1"/>
</dbReference>
<comment type="caution">
    <text evidence="2">The sequence shown here is derived from an EMBL/GenBank/DDBJ whole genome shotgun (WGS) entry which is preliminary data.</text>
</comment>
<evidence type="ECO:0000256" key="1">
    <source>
        <dbReference type="SAM" id="Phobius"/>
    </source>
</evidence>
<protein>
    <submittedName>
        <fullName evidence="2">Uncharacterized protein</fullName>
    </submittedName>
</protein>
<keyword evidence="1" id="KW-1133">Transmembrane helix</keyword>
<reference evidence="2 3" key="1">
    <citation type="submission" date="2019-04" db="EMBL/GenBank/DDBJ databases">
        <title>Taxonomy of novel Haliea sp. from mangrove soil of West Coast of India.</title>
        <authorList>
            <person name="Verma A."/>
            <person name="Kumar P."/>
            <person name="Krishnamurthi S."/>
        </authorList>
    </citation>
    <scope>NUCLEOTIDE SEQUENCE [LARGE SCALE GENOMIC DNA]</scope>
    <source>
        <strain evidence="2 3">SAOS-164</strain>
    </source>
</reference>
<dbReference type="Proteomes" id="UP000298050">
    <property type="component" value="Unassembled WGS sequence"/>
</dbReference>
<keyword evidence="3" id="KW-1185">Reference proteome</keyword>
<evidence type="ECO:0000313" key="3">
    <source>
        <dbReference type="Proteomes" id="UP000298050"/>
    </source>
</evidence>
<keyword evidence="1" id="KW-0472">Membrane</keyword>
<keyword evidence="1" id="KW-0812">Transmembrane</keyword>